<dbReference type="InterPro" id="IPR017508">
    <property type="entry name" value="HipA_N1"/>
</dbReference>
<evidence type="ECO:0000256" key="1">
    <source>
        <dbReference type="ARBA" id="ARBA00010164"/>
    </source>
</evidence>
<dbReference type="Proteomes" id="UP000006023">
    <property type="component" value="Unassembled WGS sequence"/>
</dbReference>
<protein>
    <submittedName>
        <fullName evidence="6">Uncharacterized protein</fullName>
    </submittedName>
</protein>
<dbReference type="NCBIfam" id="TIGR03071">
    <property type="entry name" value="couple_hipA"/>
    <property type="match status" value="1"/>
</dbReference>
<dbReference type="InterPro" id="IPR052028">
    <property type="entry name" value="HipA_Ser/Thr_kinase"/>
</dbReference>
<organism evidence="6 7">
    <name type="scientific">Gordonia amarae NBRC 15530</name>
    <dbReference type="NCBI Taxonomy" id="1075090"/>
    <lineage>
        <taxon>Bacteria</taxon>
        <taxon>Bacillati</taxon>
        <taxon>Actinomycetota</taxon>
        <taxon>Actinomycetes</taxon>
        <taxon>Mycobacteriales</taxon>
        <taxon>Gordoniaceae</taxon>
        <taxon>Gordonia</taxon>
    </lineage>
</organism>
<keyword evidence="2" id="KW-0808">Transferase</keyword>
<dbReference type="GO" id="GO:0004674">
    <property type="term" value="F:protein serine/threonine kinase activity"/>
    <property type="evidence" value="ECO:0007669"/>
    <property type="project" value="TreeGrafter"/>
</dbReference>
<dbReference type="STRING" id="1075090.GOAMR_19_00050"/>
<sequence length="399" mass="43309">MTRYLEAWLDNRHVGRFIIDADATVFRYDEDAPETPISLSLPREGSATRRAAASFLENLLPDHEHTRVRLAAAYGARSTETVELLQKAGGDIAGGLVLLPADTEPKTIAAEMNPALDRDIADRIRSIKHDPDAWAPGDLPARFSLAGTQGKFAIAAIDGDWYWSNAAVPSTHIVKPGRPDLRGVEDAELAALNLARAVGVSAPSASILRVADQHAFAVERFDRAAQTGPLPRRLHAEDLAQARGIGPDNKYGVTARQVIDTLRPVDASGTLVTSFLTQLAFNTLVGNADAHAKNYSILLGQNGITFAPIYDVVPVGLYPAYDQKLAMRIAGARMAAEVTIAHWRKLARTSGLNEDAVAHLVIDMARNVLEHNDSAWNALDFDQRTIVRTAVARNAERLQ</sequence>
<dbReference type="InterPro" id="IPR012893">
    <property type="entry name" value="HipA-like_C"/>
</dbReference>
<evidence type="ECO:0000313" key="6">
    <source>
        <dbReference type="EMBL" id="GAB04318.1"/>
    </source>
</evidence>
<dbReference type="Pfam" id="PF13657">
    <property type="entry name" value="Couple_hipA"/>
    <property type="match status" value="1"/>
</dbReference>
<dbReference type="eggNOG" id="COG3550">
    <property type="taxonomic scope" value="Bacteria"/>
</dbReference>
<evidence type="ECO:0000256" key="3">
    <source>
        <dbReference type="ARBA" id="ARBA00022777"/>
    </source>
</evidence>
<dbReference type="PANTHER" id="PTHR37419">
    <property type="entry name" value="SERINE/THREONINE-PROTEIN KINASE TOXIN HIPA"/>
    <property type="match status" value="1"/>
</dbReference>
<comment type="caution">
    <text evidence="6">The sequence shown here is derived from an EMBL/GenBank/DDBJ whole genome shotgun (WGS) entry which is preliminary data.</text>
</comment>
<proteinExistence type="inferred from homology"/>
<dbReference type="GO" id="GO:0005829">
    <property type="term" value="C:cytosol"/>
    <property type="evidence" value="ECO:0007669"/>
    <property type="project" value="TreeGrafter"/>
</dbReference>
<dbReference type="Gene3D" id="1.10.1070.20">
    <property type="match status" value="1"/>
</dbReference>
<keyword evidence="3" id="KW-0418">Kinase</keyword>
<dbReference type="RefSeq" id="WP_005183179.1">
    <property type="nucleotide sequence ID" value="NZ_BAED01000019.1"/>
</dbReference>
<evidence type="ECO:0000313" key="7">
    <source>
        <dbReference type="Proteomes" id="UP000006023"/>
    </source>
</evidence>
<name>G7GL43_9ACTN</name>
<feature type="domain" description="HipA-like C-terminal" evidence="4">
    <location>
        <begin position="143"/>
        <end position="369"/>
    </location>
</feature>
<dbReference type="EMBL" id="BAED01000019">
    <property type="protein sequence ID" value="GAB04318.1"/>
    <property type="molecule type" value="Genomic_DNA"/>
</dbReference>
<dbReference type="AlphaFoldDB" id="G7GL43"/>
<evidence type="ECO:0000256" key="2">
    <source>
        <dbReference type="ARBA" id="ARBA00022679"/>
    </source>
</evidence>
<keyword evidence="7" id="KW-1185">Reference proteome</keyword>
<gene>
    <name evidence="6" type="ORF">GOAMR_19_00050</name>
</gene>
<dbReference type="Pfam" id="PF07804">
    <property type="entry name" value="HipA_C"/>
    <property type="match status" value="1"/>
</dbReference>
<accession>G7GL43</accession>
<evidence type="ECO:0000259" key="4">
    <source>
        <dbReference type="Pfam" id="PF07804"/>
    </source>
</evidence>
<evidence type="ECO:0000259" key="5">
    <source>
        <dbReference type="Pfam" id="PF13657"/>
    </source>
</evidence>
<reference evidence="6 7" key="1">
    <citation type="submission" date="2011-11" db="EMBL/GenBank/DDBJ databases">
        <title>Whole genome shotgun sequence of Gordonia amarae NBRC 15530.</title>
        <authorList>
            <person name="Takarada H."/>
            <person name="Hosoyama A."/>
            <person name="Tsuchikane K."/>
            <person name="Katsumata H."/>
            <person name="Yamazaki S."/>
            <person name="Fujita N."/>
        </authorList>
    </citation>
    <scope>NUCLEOTIDE SEQUENCE [LARGE SCALE GENOMIC DNA]</scope>
    <source>
        <strain evidence="6 7">NBRC 15530</strain>
    </source>
</reference>
<feature type="domain" description="HipA N-terminal subdomain 1" evidence="5">
    <location>
        <begin position="5"/>
        <end position="97"/>
    </location>
</feature>
<dbReference type="PANTHER" id="PTHR37419:SF1">
    <property type="entry name" value="SERINE_THREONINE-PROTEIN KINASE TOXIN HIPA"/>
    <property type="match status" value="1"/>
</dbReference>
<comment type="similarity">
    <text evidence="1">Belongs to the HipA Ser/Thr kinase family.</text>
</comment>